<evidence type="ECO:0000256" key="1">
    <source>
        <dbReference type="SAM" id="MobiDB-lite"/>
    </source>
</evidence>
<evidence type="ECO:0000313" key="3">
    <source>
        <dbReference type="Proteomes" id="UP001141327"/>
    </source>
</evidence>
<dbReference type="Proteomes" id="UP001141327">
    <property type="component" value="Unassembled WGS sequence"/>
</dbReference>
<gene>
    <name evidence="2" type="ORF">PAPYR_13531</name>
</gene>
<keyword evidence="3" id="KW-1185">Reference proteome</keyword>
<comment type="caution">
    <text evidence="2">The sequence shown here is derived from an EMBL/GenBank/DDBJ whole genome shotgun (WGS) entry which is preliminary data.</text>
</comment>
<organism evidence="2 3">
    <name type="scientific">Paratrimastix pyriformis</name>
    <dbReference type="NCBI Taxonomy" id="342808"/>
    <lineage>
        <taxon>Eukaryota</taxon>
        <taxon>Metamonada</taxon>
        <taxon>Preaxostyla</taxon>
        <taxon>Paratrimastigidae</taxon>
        <taxon>Paratrimastix</taxon>
    </lineage>
</organism>
<dbReference type="EMBL" id="JAPMOS010000626">
    <property type="protein sequence ID" value="KAJ4452365.1"/>
    <property type="molecule type" value="Genomic_DNA"/>
</dbReference>
<name>A0ABQ8U085_9EUKA</name>
<feature type="region of interest" description="Disordered" evidence="1">
    <location>
        <begin position="62"/>
        <end position="93"/>
    </location>
</feature>
<proteinExistence type="predicted"/>
<accession>A0ABQ8U085</accession>
<sequence length="93" mass="9578">MSPARVGSCAGGCRSNPAARTAVVEALVALHANTSFDGLSLEHTAHDGQRTIPSEPFACPADHPAAPFDKQGSPATGTHSLCARRPHSNPCFS</sequence>
<evidence type="ECO:0000313" key="2">
    <source>
        <dbReference type="EMBL" id="KAJ4452365.1"/>
    </source>
</evidence>
<reference evidence="2" key="1">
    <citation type="journal article" date="2022" name="bioRxiv">
        <title>Genomics of Preaxostyla Flagellates Illuminates Evolutionary Transitions and the Path Towards Mitochondrial Loss.</title>
        <authorList>
            <person name="Novak L.V.F."/>
            <person name="Treitli S.C."/>
            <person name="Pyrih J."/>
            <person name="Halakuc P."/>
            <person name="Pipaliya S.V."/>
            <person name="Vacek V."/>
            <person name="Brzon O."/>
            <person name="Soukal P."/>
            <person name="Eme L."/>
            <person name="Dacks J.B."/>
            <person name="Karnkowska A."/>
            <person name="Elias M."/>
            <person name="Hampl V."/>
        </authorList>
    </citation>
    <scope>NUCLEOTIDE SEQUENCE</scope>
    <source>
        <strain evidence="2">RCP-MX</strain>
    </source>
</reference>
<protein>
    <submittedName>
        <fullName evidence="2">Uncharacterized protein</fullName>
    </submittedName>
</protein>